<dbReference type="Gene3D" id="3.50.50.60">
    <property type="entry name" value="FAD/NAD(P)-binding domain"/>
    <property type="match status" value="1"/>
</dbReference>
<dbReference type="Pfam" id="PF00732">
    <property type="entry name" value="GMC_oxred_N"/>
    <property type="match status" value="1"/>
</dbReference>
<keyword evidence="3" id="KW-0285">Flavoprotein</keyword>
<dbReference type="PANTHER" id="PTHR11552">
    <property type="entry name" value="GLUCOSE-METHANOL-CHOLINE GMC OXIDOREDUCTASE"/>
    <property type="match status" value="1"/>
</dbReference>
<feature type="binding site" evidence="6">
    <location>
        <position position="241"/>
    </location>
    <ligand>
        <name>FAD</name>
        <dbReference type="ChEBI" id="CHEBI:57692"/>
    </ligand>
</feature>
<dbReference type="PANTHER" id="PTHR11552:SF201">
    <property type="entry name" value="GLUCOSE-METHANOL-CHOLINE OXIDOREDUCTASE N-TERMINAL DOMAIN-CONTAINING PROTEIN"/>
    <property type="match status" value="1"/>
</dbReference>
<dbReference type="InterPro" id="IPR012132">
    <property type="entry name" value="GMC_OxRdtase"/>
</dbReference>
<evidence type="ECO:0000313" key="9">
    <source>
        <dbReference type="EMBL" id="OZJ01502.1"/>
    </source>
</evidence>
<keyword evidence="10" id="KW-1185">Reference proteome</keyword>
<dbReference type="PIRSF" id="PIRSF000137">
    <property type="entry name" value="Alcohol_oxidase"/>
    <property type="match status" value="1"/>
</dbReference>
<dbReference type="GO" id="GO:0050660">
    <property type="term" value="F:flavin adenine dinucleotide binding"/>
    <property type="evidence" value="ECO:0007669"/>
    <property type="project" value="InterPro"/>
</dbReference>
<keyword evidence="4 6" id="KW-0274">FAD</keyword>
<evidence type="ECO:0000313" key="10">
    <source>
        <dbReference type="Proteomes" id="UP000242875"/>
    </source>
</evidence>
<dbReference type="Proteomes" id="UP000242875">
    <property type="component" value="Unassembled WGS sequence"/>
</dbReference>
<keyword evidence="5" id="KW-0560">Oxidoreductase</keyword>
<dbReference type="Pfam" id="PF05199">
    <property type="entry name" value="GMC_oxred_C"/>
    <property type="match status" value="1"/>
</dbReference>
<feature type="domain" description="Glucose-methanol-choline oxidoreductase C-terminal" evidence="8">
    <location>
        <begin position="449"/>
        <end position="583"/>
    </location>
</feature>
<evidence type="ECO:0000256" key="2">
    <source>
        <dbReference type="ARBA" id="ARBA00010790"/>
    </source>
</evidence>
<evidence type="ECO:0008006" key="11">
    <source>
        <dbReference type="Google" id="ProtNLM"/>
    </source>
</evidence>
<evidence type="ECO:0000256" key="4">
    <source>
        <dbReference type="ARBA" id="ARBA00022827"/>
    </source>
</evidence>
<organism evidence="9 10">
    <name type="scientific">Bifiguratus adelaidae</name>
    <dbReference type="NCBI Taxonomy" id="1938954"/>
    <lineage>
        <taxon>Eukaryota</taxon>
        <taxon>Fungi</taxon>
        <taxon>Fungi incertae sedis</taxon>
        <taxon>Mucoromycota</taxon>
        <taxon>Mucoromycotina</taxon>
        <taxon>Endogonomycetes</taxon>
        <taxon>Endogonales</taxon>
        <taxon>Endogonales incertae sedis</taxon>
        <taxon>Bifiguratus</taxon>
    </lineage>
</organism>
<sequence length="600" mass="65394">MPNDVAEIFCKTRFDYIIIGGGTAGLVVAARLSEDNSVNVGVIDAGELRLDDPIISIPMLSGVARDNPTYDWLFETAPQTFLNDRVIRWPRGKVVGGSSSIHNHVLIRASPEEYDDWEALGNKGWNWEGLAPYFKKTETFRPIPGGHASLRKAYTTTNHGHDGPLQTTISDDLNESNKLWIPTWNNLGIQTAQTGDDSILGTQFTKSSIDYTTGTRSSALSAYYAPNANRPNLHLLSNALVSRIVFSGHAESKLTATAVEFTFGDKLYEVKAHVEVILCAGVVKSPTILELSGIGSGSILEANGITTLIDNPGVGENLQDHAFTISSHQVFDSKYSLDPLSSSPELAEKSMEEYKASKTGFFACASNAATYVSNFQIDDSMPEKSGLDDTYRLPGLKKQYDLQVARLANPKVPTFQFVLAPAYLAQLIPVPKPVGAKDCLSIMNCVSSPFSRGSIHIRSADPDDHPIIDPRYLEHHLDHDLFVKASRYGLKCASTAPLSEAIEKSILPAAPLSTDEEYTSFVKKTLGTFYHHIGTCSMLPLEDGGVVDYNLVVYGTTNLRVVDASIIPLHISGNIQWTVYAVAEKAADIIKGTKHACKVK</sequence>
<reference evidence="9 10" key="1">
    <citation type="journal article" date="2017" name="Mycologia">
        <title>Bifiguratus adelaidae, gen. et sp. nov., a new member of Mucoromycotina in endophytic and soil-dwelling habitats.</title>
        <authorList>
            <person name="Torres-Cruz T.J."/>
            <person name="Billingsley Tobias T.L."/>
            <person name="Almatruk M."/>
            <person name="Hesse C."/>
            <person name="Kuske C.R."/>
            <person name="Desiro A."/>
            <person name="Benucci G.M."/>
            <person name="Bonito G."/>
            <person name="Stajich J.E."/>
            <person name="Dunlap C."/>
            <person name="Arnold A.E."/>
            <person name="Porras-Alfaro A."/>
        </authorList>
    </citation>
    <scope>NUCLEOTIDE SEQUENCE [LARGE SCALE GENOMIC DNA]</scope>
    <source>
        <strain evidence="9 10">AZ0501</strain>
    </source>
</reference>
<feature type="domain" description="Glucose-methanol-choline oxidoreductase N-terminal" evidence="7">
    <location>
        <begin position="14"/>
        <end position="322"/>
    </location>
</feature>
<evidence type="ECO:0000256" key="6">
    <source>
        <dbReference type="PIRSR" id="PIRSR000137-2"/>
    </source>
</evidence>
<gene>
    <name evidence="9" type="ORF">BZG36_05627</name>
</gene>
<evidence type="ECO:0000256" key="5">
    <source>
        <dbReference type="ARBA" id="ARBA00023002"/>
    </source>
</evidence>
<evidence type="ECO:0000259" key="7">
    <source>
        <dbReference type="Pfam" id="PF00732"/>
    </source>
</evidence>
<dbReference type="Gene3D" id="3.30.560.10">
    <property type="entry name" value="Glucose Oxidase, domain 3"/>
    <property type="match status" value="1"/>
</dbReference>
<dbReference type="AlphaFoldDB" id="A0A261XT05"/>
<accession>A0A261XT05</accession>
<name>A0A261XT05_9FUNG</name>
<protein>
    <recommendedName>
        <fullName evidence="11">Glucose-methanol-choline oxidoreductase N-terminal domain-containing protein</fullName>
    </recommendedName>
</protein>
<dbReference type="InterPro" id="IPR036188">
    <property type="entry name" value="FAD/NAD-bd_sf"/>
</dbReference>
<proteinExistence type="inferred from homology"/>
<dbReference type="OrthoDB" id="269227at2759"/>
<evidence type="ECO:0000259" key="8">
    <source>
        <dbReference type="Pfam" id="PF05199"/>
    </source>
</evidence>
<dbReference type="SUPFAM" id="SSF54373">
    <property type="entry name" value="FAD-linked reductases, C-terminal domain"/>
    <property type="match status" value="1"/>
</dbReference>
<dbReference type="SUPFAM" id="SSF51905">
    <property type="entry name" value="FAD/NAD(P)-binding domain"/>
    <property type="match status" value="1"/>
</dbReference>
<dbReference type="GO" id="GO:0016614">
    <property type="term" value="F:oxidoreductase activity, acting on CH-OH group of donors"/>
    <property type="evidence" value="ECO:0007669"/>
    <property type="project" value="InterPro"/>
</dbReference>
<comment type="caution">
    <text evidence="9">The sequence shown here is derived from an EMBL/GenBank/DDBJ whole genome shotgun (WGS) entry which is preliminary data.</text>
</comment>
<dbReference type="InterPro" id="IPR007867">
    <property type="entry name" value="GMC_OxRtase_C"/>
</dbReference>
<comment type="similarity">
    <text evidence="2">Belongs to the GMC oxidoreductase family.</text>
</comment>
<feature type="binding site" evidence="6">
    <location>
        <position position="94"/>
    </location>
    <ligand>
        <name>FAD</name>
        <dbReference type="ChEBI" id="CHEBI:57692"/>
    </ligand>
</feature>
<dbReference type="InterPro" id="IPR000172">
    <property type="entry name" value="GMC_OxRdtase_N"/>
</dbReference>
<evidence type="ECO:0000256" key="1">
    <source>
        <dbReference type="ARBA" id="ARBA00001974"/>
    </source>
</evidence>
<dbReference type="EMBL" id="MVBO01000329">
    <property type="protein sequence ID" value="OZJ01502.1"/>
    <property type="molecule type" value="Genomic_DNA"/>
</dbReference>
<comment type="cofactor">
    <cofactor evidence="1 6">
        <name>FAD</name>
        <dbReference type="ChEBI" id="CHEBI:57692"/>
    </cofactor>
</comment>
<evidence type="ECO:0000256" key="3">
    <source>
        <dbReference type="ARBA" id="ARBA00022630"/>
    </source>
</evidence>